<dbReference type="GO" id="GO:0005886">
    <property type="term" value="C:plasma membrane"/>
    <property type="evidence" value="ECO:0007669"/>
    <property type="project" value="TreeGrafter"/>
</dbReference>
<evidence type="ECO:0000313" key="3">
    <source>
        <dbReference type="Proteomes" id="UP000244089"/>
    </source>
</evidence>
<dbReference type="EMBL" id="QAXS01000001">
    <property type="protein sequence ID" value="PTW03392.1"/>
    <property type="molecule type" value="Genomic_DNA"/>
</dbReference>
<keyword evidence="2" id="KW-0418">Kinase</keyword>
<keyword evidence="1" id="KW-0812">Transmembrane</keyword>
<dbReference type="RefSeq" id="WP_181248123.1">
    <property type="nucleotide sequence ID" value="NZ_QAXS01000001.1"/>
</dbReference>
<dbReference type="PANTHER" id="PTHR32309:SF13">
    <property type="entry name" value="FERRIC ENTEROBACTIN TRANSPORT PROTEIN FEPE"/>
    <property type="match status" value="1"/>
</dbReference>
<dbReference type="InterPro" id="IPR050445">
    <property type="entry name" value="Bact_polysacc_biosynth/exp"/>
</dbReference>
<keyword evidence="1" id="KW-0472">Membrane</keyword>
<evidence type="ECO:0000256" key="1">
    <source>
        <dbReference type="SAM" id="Phobius"/>
    </source>
</evidence>
<dbReference type="PANTHER" id="PTHR32309">
    <property type="entry name" value="TYROSINE-PROTEIN KINASE"/>
    <property type="match status" value="1"/>
</dbReference>
<organism evidence="2 3">
    <name type="scientific">Halanaerobium saccharolyticum</name>
    <dbReference type="NCBI Taxonomy" id="43595"/>
    <lineage>
        <taxon>Bacteria</taxon>
        <taxon>Bacillati</taxon>
        <taxon>Bacillota</taxon>
        <taxon>Clostridia</taxon>
        <taxon>Halanaerobiales</taxon>
        <taxon>Halanaerobiaceae</taxon>
        <taxon>Halanaerobium</taxon>
    </lineage>
</organism>
<proteinExistence type="predicted"/>
<gene>
    <name evidence="2" type="ORF">C8C76_10127</name>
</gene>
<keyword evidence="1" id="KW-1133">Transmembrane helix</keyword>
<evidence type="ECO:0000313" key="2">
    <source>
        <dbReference type="EMBL" id="PTW03392.1"/>
    </source>
</evidence>
<name>A0A2T5RSS3_9FIRM</name>
<feature type="transmembrane region" description="Helical" evidence="1">
    <location>
        <begin position="55"/>
        <end position="74"/>
    </location>
</feature>
<sequence length="81" mass="9360">MASLLIQENSSLQSSRLELRREIEERESELENFYPLEILDAPYLPENPVSPNTKLNTAIAAVLALMLAVFIVFFREFMKEE</sequence>
<protein>
    <submittedName>
        <fullName evidence="2">Putative tyrosine kinase-like protein</fullName>
    </submittedName>
</protein>
<reference evidence="2 3" key="1">
    <citation type="submission" date="2018-04" db="EMBL/GenBank/DDBJ databases">
        <title>Subsurface microbial communities from deep shales in Ohio and West Virginia, USA.</title>
        <authorList>
            <person name="Wrighton K."/>
        </authorList>
    </citation>
    <scope>NUCLEOTIDE SEQUENCE [LARGE SCALE GENOMIC DNA]</scope>
    <source>
        <strain evidence="2 3">WC1</strain>
    </source>
</reference>
<dbReference type="GO" id="GO:0004713">
    <property type="term" value="F:protein tyrosine kinase activity"/>
    <property type="evidence" value="ECO:0007669"/>
    <property type="project" value="TreeGrafter"/>
</dbReference>
<accession>A0A2T5RSS3</accession>
<dbReference type="AlphaFoldDB" id="A0A2T5RSS3"/>
<comment type="caution">
    <text evidence="2">The sequence shown here is derived from an EMBL/GenBank/DDBJ whole genome shotgun (WGS) entry which is preliminary data.</text>
</comment>
<keyword evidence="2" id="KW-0808">Transferase</keyword>
<dbReference type="Proteomes" id="UP000244089">
    <property type="component" value="Unassembled WGS sequence"/>
</dbReference>